<evidence type="ECO:0000313" key="3">
    <source>
        <dbReference type="Proteomes" id="UP000886653"/>
    </source>
</evidence>
<reference evidence="2" key="1">
    <citation type="submission" date="2013-11" db="EMBL/GenBank/DDBJ databases">
        <title>Genome sequence of the fusiform rust pathogen reveals effectors for host alternation and coevolution with pine.</title>
        <authorList>
            <consortium name="DOE Joint Genome Institute"/>
            <person name="Smith K."/>
            <person name="Pendleton A."/>
            <person name="Kubisiak T."/>
            <person name="Anderson C."/>
            <person name="Salamov A."/>
            <person name="Aerts A."/>
            <person name="Riley R."/>
            <person name="Clum A."/>
            <person name="Lindquist E."/>
            <person name="Ence D."/>
            <person name="Campbell M."/>
            <person name="Kronenberg Z."/>
            <person name="Feau N."/>
            <person name="Dhillon B."/>
            <person name="Hamelin R."/>
            <person name="Burleigh J."/>
            <person name="Smith J."/>
            <person name="Yandell M."/>
            <person name="Nelson C."/>
            <person name="Grigoriev I."/>
            <person name="Davis J."/>
        </authorList>
    </citation>
    <scope>NUCLEOTIDE SEQUENCE</scope>
    <source>
        <strain evidence="2">G11</strain>
    </source>
</reference>
<dbReference type="EMBL" id="MU167277">
    <property type="protein sequence ID" value="KAG0145424.1"/>
    <property type="molecule type" value="Genomic_DNA"/>
</dbReference>
<dbReference type="Proteomes" id="UP000886653">
    <property type="component" value="Unassembled WGS sequence"/>
</dbReference>
<name>A0A9P6NG50_9BASI</name>
<proteinExistence type="predicted"/>
<evidence type="ECO:0000313" key="2">
    <source>
        <dbReference type="EMBL" id="KAG0145424.1"/>
    </source>
</evidence>
<feature type="compositionally biased region" description="Low complexity" evidence="1">
    <location>
        <begin position="77"/>
        <end position="86"/>
    </location>
</feature>
<dbReference type="AlphaFoldDB" id="A0A9P6NG50"/>
<evidence type="ECO:0000256" key="1">
    <source>
        <dbReference type="SAM" id="MobiDB-lite"/>
    </source>
</evidence>
<organism evidence="2 3">
    <name type="scientific">Cronartium quercuum f. sp. fusiforme G11</name>
    <dbReference type="NCBI Taxonomy" id="708437"/>
    <lineage>
        <taxon>Eukaryota</taxon>
        <taxon>Fungi</taxon>
        <taxon>Dikarya</taxon>
        <taxon>Basidiomycota</taxon>
        <taxon>Pucciniomycotina</taxon>
        <taxon>Pucciniomycetes</taxon>
        <taxon>Pucciniales</taxon>
        <taxon>Coleosporiaceae</taxon>
        <taxon>Cronartium</taxon>
    </lineage>
</organism>
<protein>
    <submittedName>
        <fullName evidence="2">Uncharacterized protein</fullName>
    </submittedName>
</protein>
<feature type="region of interest" description="Disordered" evidence="1">
    <location>
        <begin position="1"/>
        <end position="109"/>
    </location>
</feature>
<keyword evidence="3" id="KW-1185">Reference proteome</keyword>
<comment type="caution">
    <text evidence="2">The sequence shown here is derived from an EMBL/GenBank/DDBJ whole genome shotgun (WGS) entry which is preliminary data.</text>
</comment>
<gene>
    <name evidence="2" type="ORF">CROQUDRAFT_658738</name>
</gene>
<accession>A0A9P6NG50</accession>
<sequence length="129" mass="13750">MTPPHRAYNDLSSPPSTDLHSHLPSGPTNYHPPVQTNQDQAYQPPPLPRPARTRRDPTSRAAVLRLPVQSAPPALNLSPTLSSVPSTPAPVPGPSTAKSTQTRNKAPIARSAAACNLCRSQKVSENARL</sequence>